<keyword evidence="2" id="KW-1185">Reference proteome</keyword>
<comment type="caution">
    <text evidence="1">The sequence shown here is derived from an EMBL/GenBank/DDBJ whole genome shotgun (WGS) entry which is preliminary data.</text>
</comment>
<name>A0ACC3TE51_9ASCO</name>
<accession>A0ACC3TE51</accession>
<protein>
    <submittedName>
        <fullName evidence="1">Uncharacterized protein</fullName>
    </submittedName>
</protein>
<organism evidence="1 2">
    <name type="scientific">Lipomyces orientalis</name>
    <dbReference type="NCBI Taxonomy" id="1233043"/>
    <lineage>
        <taxon>Eukaryota</taxon>
        <taxon>Fungi</taxon>
        <taxon>Dikarya</taxon>
        <taxon>Ascomycota</taxon>
        <taxon>Saccharomycotina</taxon>
        <taxon>Lipomycetes</taxon>
        <taxon>Lipomycetales</taxon>
        <taxon>Lipomycetaceae</taxon>
        <taxon>Lipomyces</taxon>
    </lineage>
</organism>
<proteinExistence type="predicted"/>
<evidence type="ECO:0000313" key="2">
    <source>
        <dbReference type="Proteomes" id="UP001489719"/>
    </source>
</evidence>
<dbReference type="Proteomes" id="UP001489719">
    <property type="component" value="Unassembled WGS sequence"/>
</dbReference>
<sequence length="67" mass="7006">MGFGFDNGWWGGTLGLSKFKTAIGKPKPVTDAYELPSSYTSAGTCLGSAGIILGCLIAFAPYCARRL</sequence>
<evidence type="ECO:0000313" key="1">
    <source>
        <dbReference type="EMBL" id="KAK9319398.1"/>
    </source>
</evidence>
<reference evidence="2" key="1">
    <citation type="journal article" date="2024" name="Front. Bioeng. Biotechnol.">
        <title>Genome-scale model development and genomic sequencing of the oleaginous clade Lipomyces.</title>
        <authorList>
            <person name="Czajka J.J."/>
            <person name="Han Y."/>
            <person name="Kim J."/>
            <person name="Mondo S.J."/>
            <person name="Hofstad B.A."/>
            <person name="Robles A."/>
            <person name="Haridas S."/>
            <person name="Riley R."/>
            <person name="LaButti K."/>
            <person name="Pangilinan J."/>
            <person name="Andreopoulos W."/>
            <person name="Lipzen A."/>
            <person name="Yan J."/>
            <person name="Wang M."/>
            <person name="Ng V."/>
            <person name="Grigoriev I.V."/>
            <person name="Spatafora J.W."/>
            <person name="Magnuson J.K."/>
            <person name="Baker S.E."/>
            <person name="Pomraning K.R."/>
        </authorList>
    </citation>
    <scope>NUCLEOTIDE SEQUENCE [LARGE SCALE GENOMIC DNA]</scope>
    <source>
        <strain evidence="2">CBS 10300</strain>
    </source>
</reference>
<dbReference type="EMBL" id="MU970191">
    <property type="protein sequence ID" value="KAK9319398.1"/>
    <property type="molecule type" value="Genomic_DNA"/>
</dbReference>
<gene>
    <name evidence="1" type="ORF">V1517DRAFT_332706</name>
</gene>